<protein>
    <submittedName>
        <fullName evidence="5">Collagen triple helix repeat motif-containing protein</fullName>
    </submittedName>
</protein>
<sequence>MAGPQGAPGQVGPVGPTGPEGAPGNVGAVGPPGVSATAPMVSFRAIKNTTQSGIGPGSTIVVTFRQEIYDLTNGAAADNYDPTTSTFTAPFDGVYRFEAPNIVLRQSATNNVILSLVSDSGAPPIERWAAVPDVGTADDLFAVTLSGDFLLAAGQTVHVEMTVVGPGTISIPGSFLPFSFTGALVAQAGA</sequence>
<keyword evidence="5" id="KW-0176">Collagen</keyword>
<dbReference type="Proteomes" id="UP001253637">
    <property type="component" value="Segment"/>
</dbReference>
<feature type="domain" description="C1q" evidence="4">
    <location>
        <begin position="36"/>
        <end position="190"/>
    </location>
</feature>
<accession>A0A811BNY7</accession>
<comment type="subcellular location">
    <subcellularLocation>
        <location evidence="1">Secreted</location>
    </subcellularLocation>
</comment>
<reference evidence="5" key="1">
    <citation type="submission" date="2021-04" db="EMBL/GenBank/DDBJ databases">
        <title>Draft Genome Sequence of Pandoravirus japonicus, Isolated from the Sabaishi River of Niigata, Japan.</title>
        <authorList>
            <person name="Hosokawa N."/>
            <person name="Takahashi H."/>
            <person name="Aoki K."/>
            <person name="Takemura M."/>
        </authorList>
    </citation>
    <scope>NUCLEOTIDE SEQUENCE</scope>
</reference>
<dbReference type="Gene3D" id="2.60.120.40">
    <property type="match status" value="1"/>
</dbReference>
<dbReference type="InterPro" id="IPR008983">
    <property type="entry name" value="Tumour_necrosis_fac-like_dom"/>
</dbReference>
<dbReference type="InterPro" id="IPR050392">
    <property type="entry name" value="Collagen/C1q_domain"/>
</dbReference>
<dbReference type="PANTHER" id="PTHR15427:SF33">
    <property type="entry name" value="COLLAGEN IV NC1 DOMAIN-CONTAINING PROTEIN"/>
    <property type="match status" value="1"/>
</dbReference>
<dbReference type="EMBL" id="LC625835">
    <property type="protein sequence ID" value="BCU03663.1"/>
    <property type="molecule type" value="Genomic_DNA"/>
</dbReference>
<evidence type="ECO:0000313" key="6">
    <source>
        <dbReference type="Proteomes" id="UP001253637"/>
    </source>
</evidence>
<evidence type="ECO:0000259" key="4">
    <source>
        <dbReference type="PROSITE" id="PS50871"/>
    </source>
</evidence>
<keyword evidence="2" id="KW-0964">Secreted</keyword>
<evidence type="ECO:0000256" key="3">
    <source>
        <dbReference type="SAM" id="MobiDB-lite"/>
    </source>
</evidence>
<evidence type="ECO:0000313" key="5">
    <source>
        <dbReference type="EMBL" id="BCU03663.1"/>
    </source>
</evidence>
<evidence type="ECO:0000256" key="1">
    <source>
        <dbReference type="ARBA" id="ARBA00004613"/>
    </source>
</evidence>
<organism evidence="5 6">
    <name type="scientific">Pandoravirus japonicus</name>
    <dbReference type="NCBI Taxonomy" id="2823154"/>
    <lineage>
        <taxon>Viruses</taxon>
        <taxon>Pandoravirus</taxon>
    </lineage>
</organism>
<dbReference type="PROSITE" id="PS50871">
    <property type="entry name" value="C1Q"/>
    <property type="match status" value="1"/>
</dbReference>
<evidence type="ECO:0000256" key="2">
    <source>
        <dbReference type="ARBA" id="ARBA00022525"/>
    </source>
</evidence>
<dbReference type="SUPFAM" id="SSF49842">
    <property type="entry name" value="TNF-like"/>
    <property type="match status" value="1"/>
</dbReference>
<dbReference type="PANTHER" id="PTHR15427">
    <property type="entry name" value="EMILIN ELASTIN MICROFIBRIL INTERFACE-LOCATED PROTEIN ELASTIN MICROFIBRIL INTERFACER"/>
    <property type="match status" value="1"/>
</dbReference>
<dbReference type="InterPro" id="IPR001073">
    <property type="entry name" value="C1q_dom"/>
</dbReference>
<proteinExistence type="predicted"/>
<name>A0A811BNY7_9VIRU</name>
<feature type="region of interest" description="Disordered" evidence="3">
    <location>
        <begin position="1"/>
        <end position="31"/>
    </location>
</feature>